<evidence type="ECO:0000313" key="3">
    <source>
        <dbReference type="Proteomes" id="UP001054945"/>
    </source>
</evidence>
<dbReference type="AlphaFoldDB" id="A0AAV4PLY0"/>
<keyword evidence="3" id="KW-1185">Reference proteome</keyword>
<feature type="region of interest" description="Disordered" evidence="1">
    <location>
        <begin position="26"/>
        <end position="85"/>
    </location>
</feature>
<evidence type="ECO:0000256" key="1">
    <source>
        <dbReference type="SAM" id="MobiDB-lite"/>
    </source>
</evidence>
<feature type="compositionally biased region" description="Basic and acidic residues" evidence="1">
    <location>
        <begin position="75"/>
        <end position="85"/>
    </location>
</feature>
<dbReference type="EMBL" id="BPLR01004722">
    <property type="protein sequence ID" value="GIX96965.1"/>
    <property type="molecule type" value="Genomic_DNA"/>
</dbReference>
<reference evidence="2 3" key="1">
    <citation type="submission" date="2021-06" db="EMBL/GenBank/DDBJ databases">
        <title>Caerostris extrusa draft genome.</title>
        <authorList>
            <person name="Kono N."/>
            <person name="Arakawa K."/>
        </authorList>
    </citation>
    <scope>NUCLEOTIDE SEQUENCE [LARGE SCALE GENOMIC DNA]</scope>
</reference>
<comment type="caution">
    <text evidence="2">The sequence shown here is derived from an EMBL/GenBank/DDBJ whole genome shotgun (WGS) entry which is preliminary data.</text>
</comment>
<proteinExistence type="predicted"/>
<evidence type="ECO:0000313" key="2">
    <source>
        <dbReference type="EMBL" id="GIX96965.1"/>
    </source>
</evidence>
<accession>A0AAV4PLY0</accession>
<protein>
    <submittedName>
        <fullName evidence="2">Uncharacterized protein</fullName>
    </submittedName>
</protein>
<feature type="compositionally biased region" description="Polar residues" evidence="1">
    <location>
        <begin position="34"/>
        <end position="52"/>
    </location>
</feature>
<organism evidence="2 3">
    <name type="scientific">Caerostris extrusa</name>
    <name type="common">Bark spider</name>
    <name type="synonym">Caerostris bankana</name>
    <dbReference type="NCBI Taxonomy" id="172846"/>
    <lineage>
        <taxon>Eukaryota</taxon>
        <taxon>Metazoa</taxon>
        <taxon>Ecdysozoa</taxon>
        <taxon>Arthropoda</taxon>
        <taxon>Chelicerata</taxon>
        <taxon>Arachnida</taxon>
        <taxon>Araneae</taxon>
        <taxon>Araneomorphae</taxon>
        <taxon>Entelegynae</taxon>
        <taxon>Araneoidea</taxon>
        <taxon>Araneidae</taxon>
        <taxon>Caerostris</taxon>
    </lineage>
</organism>
<sequence length="85" mass="9063">MVLWKVQIKAAGHPGSWAAFALLSSHKSVESPEEPNSSGDENNASHGQTLSVSPAPVKRLLGFTTKTINSPTKIAHRDMESHTAS</sequence>
<gene>
    <name evidence="2" type="ORF">CEXT_520331</name>
</gene>
<dbReference type="Proteomes" id="UP001054945">
    <property type="component" value="Unassembled WGS sequence"/>
</dbReference>
<name>A0AAV4PLY0_CAEEX</name>